<evidence type="ECO:0000313" key="2">
    <source>
        <dbReference type="Proteomes" id="UP001153076"/>
    </source>
</evidence>
<dbReference type="EMBL" id="JAKOGI010000353">
    <property type="protein sequence ID" value="KAJ8436280.1"/>
    <property type="molecule type" value="Genomic_DNA"/>
</dbReference>
<dbReference type="AlphaFoldDB" id="A0A9Q1K3T0"/>
<gene>
    <name evidence="1" type="ORF">Cgig2_025709</name>
</gene>
<reference evidence="1" key="1">
    <citation type="submission" date="2022-04" db="EMBL/GenBank/DDBJ databases">
        <title>Carnegiea gigantea Genome sequencing and assembly v2.</title>
        <authorList>
            <person name="Copetti D."/>
            <person name="Sanderson M.J."/>
            <person name="Burquez A."/>
            <person name="Wojciechowski M.F."/>
        </authorList>
    </citation>
    <scope>NUCLEOTIDE SEQUENCE</scope>
    <source>
        <strain evidence="1">SGP5-SGP5p</strain>
        <tissue evidence="1">Aerial part</tissue>
    </source>
</reference>
<dbReference type="Proteomes" id="UP001153076">
    <property type="component" value="Unassembled WGS sequence"/>
</dbReference>
<sequence>METKVKRSNFTKVVENLQEWEYYVNSESHDRGRVWVMRRKTDFQVRIIESIVQAIHCEILHTFTNKRFVLTAVYEVIFHPEDTSDHYPGVLSFFEIHKQGRKAFRFLDMWATNPQFPQIVRDIWSTSIQGTKMFAISIKLELLQHPLRKLNKEVFGDVQVQYAEAKNALNDIMQQPQNELLYTEEKVTIENVQPWKQRLDSFYKQKSKKDLLNLDDTNGKYFHTKLKQRYHFNRIASYQMEDGQWTWDYDKAIAHFVSCYKDLLITSVPV</sequence>
<keyword evidence="2" id="KW-1185">Reference proteome</keyword>
<organism evidence="1 2">
    <name type="scientific">Carnegiea gigantea</name>
    <dbReference type="NCBI Taxonomy" id="171969"/>
    <lineage>
        <taxon>Eukaryota</taxon>
        <taxon>Viridiplantae</taxon>
        <taxon>Streptophyta</taxon>
        <taxon>Embryophyta</taxon>
        <taxon>Tracheophyta</taxon>
        <taxon>Spermatophyta</taxon>
        <taxon>Magnoliopsida</taxon>
        <taxon>eudicotyledons</taxon>
        <taxon>Gunneridae</taxon>
        <taxon>Pentapetalae</taxon>
        <taxon>Caryophyllales</taxon>
        <taxon>Cactineae</taxon>
        <taxon>Cactaceae</taxon>
        <taxon>Cactoideae</taxon>
        <taxon>Echinocereeae</taxon>
        <taxon>Carnegiea</taxon>
    </lineage>
</organism>
<accession>A0A9Q1K3T0</accession>
<protein>
    <submittedName>
        <fullName evidence="1">Uncharacterized protein</fullName>
    </submittedName>
</protein>
<comment type="caution">
    <text evidence="1">The sequence shown here is derived from an EMBL/GenBank/DDBJ whole genome shotgun (WGS) entry which is preliminary data.</text>
</comment>
<proteinExistence type="predicted"/>
<dbReference type="OrthoDB" id="1750242at2759"/>
<name>A0A9Q1K3T0_9CARY</name>
<evidence type="ECO:0000313" key="1">
    <source>
        <dbReference type="EMBL" id="KAJ8436280.1"/>
    </source>
</evidence>